<dbReference type="PANTHER" id="PTHR40080:SF1">
    <property type="entry name" value="TRPR-LIKE PROTEIN YERC_YECD"/>
    <property type="match status" value="1"/>
</dbReference>
<dbReference type="InterPro" id="IPR010921">
    <property type="entry name" value="Trp_repressor/repl_initiator"/>
</dbReference>
<dbReference type="InterPro" id="IPR000831">
    <property type="entry name" value="Trp_repress"/>
</dbReference>
<accession>F7XV21</accession>
<reference evidence="1 2" key="1">
    <citation type="journal article" date="2011" name="Mol. Biol. Evol.">
        <title>Phylogenomic evidence for the presence of a flagellum and cbb3 oxidase in the free-living mitochondrial ancestor.</title>
        <authorList>
            <person name="Sassera D."/>
            <person name="Lo N."/>
            <person name="Epis S."/>
            <person name="D'Auria G."/>
            <person name="Montagna M."/>
            <person name="Comandatore F."/>
            <person name="Horner D."/>
            <person name="Pereto J."/>
            <person name="Luciano A.M."/>
            <person name="Franciosi F."/>
            <person name="Ferri E."/>
            <person name="Crotti E."/>
            <person name="Bazzocchi C."/>
            <person name="Daffonchio D."/>
            <person name="Sacchi L."/>
            <person name="Moya A."/>
            <person name="Latorre A."/>
            <person name="Bandi C."/>
        </authorList>
    </citation>
    <scope>NUCLEOTIDE SEQUENCE [LARGE SCALE GENOMIC DNA]</scope>
    <source>
        <strain evidence="1 2">IricVA</strain>
    </source>
</reference>
<gene>
    <name evidence="1" type="ordered locus">midi_00202</name>
</gene>
<dbReference type="SUPFAM" id="SSF48295">
    <property type="entry name" value="TrpR-like"/>
    <property type="match status" value="1"/>
</dbReference>
<dbReference type="Gene3D" id="1.10.1270.10">
    <property type="entry name" value="TrpR-like"/>
    <property type="match status" value="1"/>
</dbReference>
<dbReference type="PANTHER" id="PTHR40080">
    <property type="entry name" value="LMO1763 PROTEIN"/>
    <property type="match status" value="1"/>
</dbReference>
<sequence length="62" mass="7159">MKERWLVAQLLHDGKLSYRQIHDETGVSIATITRVARFLFHENNAGYKSVLPEKKSTKCKKS</sequence>
<evidence type="ECO:0000313" key="2">
    <source>
        <dbReference type="Proteomes" id="UP000006639"/>
    </source>
</evidence>
<dbReference type="GO" id="GO:0043565">
    <property type="term" value="F:sequence-specific DNA binding"/>
    <property type="evidence" value="ECO:0007669"/>
    <property type="project" value="InterPro"/>
</dbReference>
<name>F7XV21_MIDMI</name>
<dbReference type="InterPro" id="IPR038116">
    <property type="entry name" value="TrpR-like_sf"/>
</dbReference>
<dbReference type="AlphaFoldDB" id="F7XV21"/>
<evidence type="ECO:0000313" key="1">
    <source>
        <dbReference type="EMBL" id="AEI88520.1"/>
    </source>
</evidence>
<dbReference type="STRING" id="696127.midi_00202"/>
<keyword evidence="2" id="KW-1185">Reference proteome</keyword>
<organism evidence="1 2">
    <name type="scientific">Midichloria mitochondrii (strain IricVA)</name>
    <dbReference type="NCBI Taxonomy" id="696127"/>
    <lineage>
        <taxon>Bacteria</taxon>
        <taxon>Pseudomonadati</taxon>
        <taxon>Pseudomonadota</taxon>
        <taxon>Alphaproteobacteria</taxon>
        <taxon>Rickettsiales</taxon>
        <taxon>Candidatus Midichloriaceae</taxon>
        <taxon>Candidatus Midichloria</taxon>
    </lineage>
</organism>
<dbReference type="Pfam" id="PF01371">
    <property type="entry name" value="Trp_repressor"/>
    <property type="match status" value="1"/>
</dbReference>
<dbReference type="HOGENOM" id="CLU_2899234_0_0_5"/>
<dbReference type="KEGG" id="mmn:midi_00202"/>
<dbReference type="InterPro" id="IPR013368">
    <property type="entry name" value="YecD_YerC"/>
</dbReference>
<dbReference type="EMBL" id="CP002130">
    <property type="protein sequence ID" value="AEI88520.1"/>
    <property type="molecule type" value="Genomic_DNA"/>
</dbReference>
<dbReference type="GO" id="GO:0003700">
    <property type="term" value="F:DNA-binding transcription factor activity"/>
    <property type="evidence" value="ECO:0007669"/>
    <property type="project" value="InterPro"/>
</dbReference>
<dbReference type="Proteomes" id="UP000006639">
    <property type="component" value="Chromosome"/>
</dbReference>
<proteinExistence type="predicted"/>
<protein>
    <submittedName>
        <fullName evidence="1">TrpR like protein, YerC/YecD</fullName>
    </submittedName>
</protein>